<keyword evidence="4" id="KW-0456">Lyase</keyword>
<dbReference type="PANTHER" id="PTHR30246:SF1">
    <property type="entry name" value="2-DEHYDRO-3-DEOXY-6-PHOSPHOGALACTONATE ALDOLASE-RELATED"/>
    <property type="match status" value="1"/>
</dbReference>
<accession>A0A917QJM6</accession>
<organism evidence="6 7">
    <name type="scientific">Salinarimonas ramus</name>
    <dbReference type="NCBI Taxonomy" id="690164"/>
    <lineage>
        <taxon>Bacteria</taxon>
        <taxon>Pseudomonadati</taxon>
        <taxon>Pseudomonadota</taxon>
        <taxon>Alphaproteobacteria</taxon>
        <taxon>Hyphomicrobiales</taxon>
        <taxon>Salinarimonadaceae</taxon>
        <taxon>Salinarimonas</taxon>
    </lineage>
</organism>
<dbReference type="EMBL" id="BMMF01000017">
    <property type="protein sequence ID" value="GGK53769.1"/>
    <property type="molecule type" value="Genomic_DNA"/>
</dbReference>
<evidence type="ECO:0000256" key="5">
    <source>
        <dbReference type="ARBA" id="ARBA00023277"/>
    </source>
</evidence>
<dbReference type="SUPFAM" id="SSF51569">
    <property type="entry name" value="Aldolase"/>
    <property type="match status" value="1"/>
</dbReference>
<evidence type="ECO:0000313" key="7">
    <source>
        <dbReference type="Proteomes" id="UP000600449"/>
    </source>
</evidence>
<dbReference type="AlphaFoldDB" id="A0A917QJM6"/>
<proteinExistence type="inferred from homology"/>
<keyword evidence="7" id="KW-1185">Reference proteome</keyword>
<dbReference type="Proteomes" id="UP000600449">
    <property type="component" value="Unassembled WGS sequence"/>
</dbReference>
<evidence type="ECO:0000256" key="1">
    <source>
        <dbReference type="ARBA" id="ARBA00004761"/>
    </source>
</evidence>
<dbReference type="InterPro" id="IPR013785">
    <property type="entry name" value="Aldolase_TIM"/>
</dbReference>
<evidence type="ECO:0000256" key="3">
    <source>
        <dbReference type="ARBA" id="ARBA00011233"/>
    </source>
</evidence>
<sequence length="209" mass="21475">MTRPLIAILRGITPSEAVPVAEALIRAGIETIEVPLNSPDPLASIAAMVEALGRRGRFGAGTVTTPEEVHAVARTGATFVVSPNTDEAVIRETKRLGLRSYPGAFTPSDCFGALKAGADALKIFPASMMGPSGLKAIRAVLPAGTRVYAVGGADADTFPAWLAAGADGFGLGSALYKPGMAAEEVARRAEAIVRAYDGAAAGDNRRDGR</sequence>
<reference evidence="6 7" key="1">
    <citation type="journal article" date="2014" name="Int. J. Syst. Evol. Microbiol.">
        <title>Complete genome sequence of Corynebacterium casei LMG S-19264T (=DSM 44701T), isolated from a smear-ripened cheese.</title>
        <authorList>
            <consortium name="US DOE Joint Genome Institute (JGI-PGF)"/>
            <person name="Walter F."/>
            <person name="Albersmeier A."/>
            <person name="Kalinowski J."/>
            <person name="Ruckert C."/>
        </authorList>
    </citation>
    <scope>NUCLEOTIDE SEQUENCE [LARGE SCALE GENOMIC DNA]</scope>
    <source>
        <strain evidence="6 7">CGMCC 1.9161</strain>
    </source>
</reference>
<dbReference type="PANTHER" id="PTHR30246">
    <property type="entry name" value="2-KETO-3-DEOXY-6-PHOSPHOGLUCONATE ALDOLASE"/>
    <property type="match status" value="1"/>
</dbReference>
<dbReference type="NCBIfam" id="NF006600">
    <property type="entry name" value="PRK09140.1"/>
    <property type="match status" value="1"/>
</dbReference>
<comment type="pathway">
    <text evidence="1">Carbohydrate acid metabolism.</text>
</comment>
<protein>
    <submittedName>
        <fullName evidence="6">2-dehydro-3-deoxy-6-phosphogalactonate aldolase</fullName>
    </submittedName>
</protein>
<dbReference type="RefSeq" id="WP_188915594.1">
    <property type="nucleotide sequence ID" value="NZ_BMMF01000017.1"/>
</dbReference>
<keyword evidence="5" id="KW-0119">Carbohydrate metabolism</keyword>
<comment type="similarity">
    <text evidence="2">Belongs to the KHG/KDPG aldolase family.</text>
</comment>
<dbReference type="Gene3D" id="3.20.20.70">
    <property type="entry name" value="Aldolase class I"/>
    <property type="match status" value="1"/>
</dbReference>
<evidence type="ECO:0000313" key="6">
    <source>
        <dbReference type="EMBL" id="GGK53769.1"/>
    </source>
</evidence>
<evidence type="ECO:0000256" key="4">
    <source>
        <dbReference type="ARBA" id="ARBA00023239"/>
    </source>
</evidence>
<dbReference type="GO" id="GO:0016829">
    <property type="term" value="F:lyase activity"/>
    <property type="evidence" value="ECO:0007669"/>
    <property type="project" value="UniProtKB-KW"/>
</dbReference>
<gene>
    <name evidence="6" type="primary">eda</name>
    <name evidence="6" type="ORF">GCM10011322_45710</name>
</gene>
<dbReference type="CDD" id="cd00452">
    <property type="entry name" value="KDPG_aldolase"/>
    <property type="match status" value="1"/>
</dbReference>
<comment type="caution">
    <text evidence="6">The sequence shown here is derived from an EMBL/GenBank/DDBJ whole genome shotgun (WGS) entry which is preliminary data.</text>
</comment>
<name>A0A917QJM6_9HYPH</name>
<dbReference type="Pfam" id="PF01081">
    <property type="entry name" value="Aldolase"/>
    <property type="match status" value="1"/>
</dbReference>
<comment type="subunit">
    <text evidence="3">Homotrimer.</text>
</comment>
<evidence type="ECO:0000256" key="2">
    <source>
        <dbReference type="ARBA" id="ARBA00006906"/>
    </source>
</evidence>
<dbReference type="InterPro" id="IPR000887">
    <property type="entry name" value="Aldlse_KDPG_KHG"/>
</dbReference>